<gene>
    <name evidence="1" type="ORF">AVEN_172848_1</name>
</gene>
<dbReference type="Proteomes" id="UP000499080">
    <property type="component" value="Unassembled WGS sequence"/>
</dbReference>
<accession>A0A4Y2PDA2</accession>
<name>A0A4Y2PDA2_ARAVE</name>
<dbReference type="EMBL" id="BGPR01010999">
    <property type="protein sequence ID" value="GBN49092.1"/>
    <property type="molecule type" value="Genomic_DNA"/>
</dbReference>
<sequence>MCNRSTQTAHLLWNQVPEPGALQMRSRKIISRLPRQMIMREFFKKKDCNLLEMNRKFMAAILAEDWVRAAATSLDSGFLIPNQLHTATLVSGGPEVPATIAPGPKTEDSPFTNQIDTNHWVITDEFQRYRVHRMTVNAVSWQCIAPAKANSEAEYP</sequence>
<comment type="caution">
    <text evidence="1">The sequence shown here is derived from an EMBL/GenBank/DDBJ whole genome shotgun (WGS) entry which is preliminary data.</text>
</comment>
<evidence type="ECO:0000313" key="2">
    <source>
        <dbReference type="Proteomes" id="UP000499080"/>
    </source>
</evidence>
<dbReference type="AlphaFoldDB" id="A0A4Y2PDA2"/>
<protein>
    <submittedName>
        <fullName evidence="1">Uncharacterized protein</fullName>
    </submittedName>
</protein>
<keyword evidence="2" id="KW-1185">Reference proteome</keyword>
<reference evidence="1 2" key="1">
    <citation type="journal article" date="2019" name="Sci. Rep.">
        <title>Orb-weaving spider Araneus ventricosus genome elucidates the spidroin gene catalogue.</title>
        <authorList>
            <person name="Kono N."/>
            <person name="Nakamura H."/>
            <person name="Ohtoshi R."/>
            <person name="Moran D.A.P."/>
            <person name="Shinohara A."/>
            <person name="Yoshida Y."/>
            <person name="Fujiwara M."/>
            <person name="Mori M."/>
            <person name="Tomita M."/>
            <person name="Arakawa K."/>
        </authorList>
    </citation>
    <scope>NUCLEOTIDE SEQUENCE [LARGE SCALE GENOMIC DNA]</scope>
</reference>
<proteinExistence type="predicted"/>
<evidence type="ECO:0000313" key="1">
    <source>
        <dbReference type="EMBL" id="GBN49092.1"/>
    </source>
</evidence>
<organism evidence="1 2">
    <name type="scientific">Araneus ventricosus</name>
    <name type="common">Orbweaver spider</name>
    <name type="synonym">Epeira ventricosa</name>
    <dbReference type="NCBI Taxonomy" id="182803"/>
    <lineage>
        <taxon>Eukaryota</taxon>
        <taxon>Metazoa</taxon>
        <taxon>Ecdysozoa</taxon>
        <taxon>Arthropoda</taxon>
        <taxon>Chelicerata</taxon>
        <taxon>Arachnida</taxon>
        <taxon>Araneae</taxon>
        <taxon>Araneomorphae</taxon>
        <taxon>Entelegynae</taxon>
        <taxon>Araneoidea</taxon>
        <taxon>Araneidae</taxon>
        <taxon>Araneus</taxon>
    </lineage>
</organism>